<feature type="domain" description="CN hydrolase" evidence="2">
    <location>
        <begin position="1"/>
        <end position="282"/>
    </location>
</feature>
<dbReference type="InParanoid" id="A0A2T3AGB9"/>
<feature type="region of interest" description="Disordered" evidence="1">
    <location>
        <begin position="538"/>
        <end position="642"/>
    </location>
</feature>
<reference evidence="3 4" key="1">
    <citation type="journal article" date="2018" name="Mycol. Prog.">
        <title>Coniella lustricola, a new species from submerged detritus.</title>
        <authorList>
            <person name="Raudabaugh D.B."/>
            <person name="Iturriaga T."/>
            <person name="Carver A."/>
            <person name="Mondo S."/>
            <person name="Pangilinan J."/>
            <person name="Lipzen A."/>
            <person name="He G."/>
            <person name="Amirebrahimi M."/>
            <person name="Grigoriev I.V."/>
            <person name="Miller A.N."/>
        </authorList>
    </citation>
    <scope>NUCLEOTIDE SEQUENCE [LARGE SCALE GENOMIC DNA]</scope>
    <source>
        <strain evidence="3 4">B22-T-1</strain>
    </source>
</reference>
<proteinExistence type="predicted"/>
<dbReference type="GO" id="GO:0030163">
    <property type="term" value="P:protein catabolic process"/>
    <property type="evidence" value="ECO:0007669"/>
    <property type="project" value="TreeGrafter"/>
</dbReference>
<sequence length="811" mass="89915">MRIACLQFAPQVGDTDNNLNRADAVLAKMDQHDLDSLDLLVLPELAFSGWNFKSVEEISPYLEPSGSGISALWARTRALQHNTNVLVGYPEKVDTQRFQQAEPNFYNSAILVNGDGETVANYRKTFLYELDEVWAQEGKGFFGGNIPGLGNMAIGICTDINPYRLEAPWHAFEFAFHILEVRASLVVVTMAWVTGEDCEQFTQFPNEPDMEALAYWAERLEPVIRDESRDEIIIVFCNRTGIEDDAVYSGTSAVVGILHGEVNIYGLLGRGVKDLLVVDTDDPPYANLVLRKDQVYLRPLKHDFKNKCADDLLLTPLPGDFDSDKTPAKYMSDDHIWAAASKSLRIDAPSRTTVPSPLSTPIFEVDSTSTTMDVETNAPFKEGLPRAVEPNVFTKNHSSLSHLDCLISAADKKTSAEKRVVHDKVPHAGISTSMVHEQHVTDVAKGPVKTSRTQLQQSSSLHQHGPVLVCEEHTVRTGATEVIDASSQRDYIIESPLDEPWSTSTVSPSILDWYLQHKSDDSSIDQRGANRTVTEVVANEPQTKVSQSRAEPQHPVSSCSRQRGRQRSRSAGTLDARRQRSLTPYGLSLGETTTASPPKRRGSSATPMRRLEMQSLSDERYIEPVDATQRERISPVNNRDLSPGVRSFREILEASGDTNRPFALVDSQALKQPTSQNQVSWHDQQTSRNERPEEDNDKTPKSTRSSISRLNSSLLALQTSSKDIGSMRAPRLLSASAQTPSSYEPSPVTPPPRTLEPMMTSKSFVSSIDYGLDLPPSIDDALSMSPGGGHLHTYLDDGISTQIERFRRNFL</sequence>
<dbReference type="GO" id="GO:0008418">
    <property type="term" value="F:protein-N-terminal asparagine amidohydrolase activity"/>
    <property type="evidence" value="ECO:0007669"/>
    <property type="project" value="InterPro"/>
</dbReference>
<dbReference type="PROSITE" id="PS50263">
    <property type="entry name" value="CN_HYDROLASE"/>
    <property type="match status" value="1"/>
</dbReference>
<dbReference type="PANTHER" id="PTHR11750">
    <property type="entry name" value="PROTEIN N-TERMINAL AMIDASE"/>
    <property type="match status" value="1"/>
</dbReference>
<evidence type="ECO:0000259" key="2">
    <source>
        <dbReference type="PROSITE" id="PS50263"/>
    </source>
</evidence>
<dbReference type="InterPro" id="IPR039703">
    <property type="entry name" value="Nta1"/>
</dbReference>
<dbReference type="STRING" id="2025994.A0A2T3AGB9"/>
<organism evidence="3 4">
    <name type="scientific">Coniella lustricola</name>
    <dbReference type="NCBI Taxonomy" id="2025994"/>
    <lineage>
        <taxon>Eukaryota</taxon>
        <taxon>Fungi</taxon>
        <taxon>Dikarya</taxon>
        <taxon>Ascomycota</taxon>
        <taxon>Pezizomycotina</taxon>
        <taxon>Sordariomycetes</taxon>
        <taxon>Sordariomycetidae</taxon>
        <taxon>Diaporthales</taxon>
        <taxon>Schizoparmaceae</taxon>
        <taxon>Coniella</taxon>
    </lineage>
</organism>
<feature type="compositionally biased region" description="Polar residues" evidence="1">
    <location>
        <begin position="540"/>
        <end position="550"/>
    </location>
</feature>
<feature type="compositionally biased region" description="Basic and acidic residues" evidence="1">
    <location>
        <begin position="609"/>
        <end position="633"/>
    </location>
</feature>
<name>A0A2T3AGB9_9PEZI</name>
<dbReference type="AlphaFoldDB" id="A0A2T3AGB9"/>
<dbReference type="Pfam" id="PF00795">
    <property type="entry name" value="CN_hydrolase"/>
    <property type="match status" value="1"/>
</dbReference>
<feature type="region of interest" description="Disordered" evidence="1">
    <location>
        <begin position="734"/>
        <end position="755"/>
    </location>
</feature>
<feature type="compositionally biased region" description="Polar residues" evidence="1">
    <location>
        <begin position="671"/>
        <end position="687"/>
    </location>
</feature>
<dbReference type="Proteomes" id="UP000241462">
    <property type="component" value="Unassembled WGS sequence"/>
</dbReference>
<dbReference type="GO" id="GO:0070773">
    <property type="term" value="F:protein-N-terminal glutamine amidohydrolase activity"/>
    <property type="evidence" value="ECO:0007669"/>
    <property type="project" value="InterPro"/>
</dbReference>
<evidence type="ECO:0000313" key="3">
    <source>
        <dbReference type="EMBL" id="PSR97172.1"/>
    </source>
</evidence>
<keyword evidence="3" id="KW-0378">Hydrolase</keyword>
<keyword evidence="4" id="KW-1185">Reference proteome</keyword>
<protein>
    <submittedName>
        <fullName evidence="3">Carbon-nitrogen hydrolase</fullName>
    </submittedName>
</protein>
<accession>A0A2T3AGB9</accession>
<gene>
    <name evidence="3" type="ORF">BD289DRAFT_426623</name>
</gene>
<evidence type="ECO:0000313" key="4">
    <source>
        <dbReference type="Proteomes" id="UP000241462"/>
    </source>
</evidence>
<dbReference type="PANTHER" id="PTHR11750:SF26">
    <property type="entry name" value="PROTEIN N-TERMINAL AMIDASE"/>
    <property type="match status" value="1"/>
</dbReference>
<dbReference type="InterPro" id="IPR003010">
    <property type="entry name" value="C-N_Hydrolase"/>
</dbReference>
<feature type="compositionally biased region" description="Polar residues" evidence="1">
    <location>
        <begin position="735"/>
        <end position="744"/>
    </location>
</feature>
<dbReference type="Gene3D" id="3.60.110.10">
    <property type="entry name" value="Carbon-nitrogen hydrolase"/>
    <property type="match status" value="1"/>
</dbReference>
<feature type="region of interest" description="Disordered" evidence="1">
    <location>
        <begin position="671"/>
        <end position="710"/>
    </location>
</feature>
<evidence type="ECO:0000256" key="1">
    <source>
        <dbReference type="SAM" id="MobiDB-lite"/>
    </source>
</evidence>
<dbReference type="SUPFAM" id="SSF56317">
    <property type="entry name" value="Carbon-nitrogen hydrolase"/>
    <property type="match status" value="1"/>
</dbReference>
<dbReference type="EMBL" id="KZ678394">
    <property type="protein sequence ID" value="PSR97172.1"/>
    <property type="molecule type" value="Genomic_DNA"/>
</dbReference>
<dbReference type="InterPro" id="IPR036526">
    <property type="entry name" value="C-N_Hydrolase_sf"/>
</dbReference>
<dbReference type="OrthoDB" id="201515at2759"/>